<name>A0A4P9TM32_9EURY</name>
<geneLocation type="plasmid" evidence="2">
    <name>pnpa70</name>
</geneLocation>
<sequence length="93" mass="10656">MSSRTKREKAAEVREKLQDGAGEIAVRYDDEYGHQYWVWDGEIRRITHLRSDSDGTYNGPYGTSSDLLKRMVSYGNLEFVDREDTPFGGDSSE</sequence>
<dbReference type="AlphaFoldDB" id="A0A4P9TM32"/>
<evidence type="ECO:0000313" key="2">
    <source>
        <dbReference type="Proteomes" id="UP000307562"/>
    </source>
</evidence>
<protein>
    <submittedName>
        <fullName evidence="1">Uncharacterized protein</fullName>
    </submittedName>
</protein>
<evidence type="ECO:0000313" key="1">
    <source>
        <dbReference type="EMBL" id="QCW05285.1"/>
    </source>
</evidence>
<dbReference type="Proteomes" id="UP000307562">
    <property type="component" value="Plasmid pNPA70"/>
</dbReference>
<dbReference type="GeneID" id="96158183"/>
<accession>A0A4P9TM32</accession>
<proteinExistence type="predicted"/>
<reference evidence="2" key="1">
    <citation type="submission" date="2019-05" db="EMBL/GenBank/DDBJ databases">
        <title>Complete Genome Sequence and Methylation Pattern of the Halophilic Archaeon Natrinema pallidum BOL6-1.</title>
        <authorList>
            <person name="DasSarma P."/>
            <person name="DasSarma B.P."/>
            <person name="DasSarma S.L."/>
            <person name="Martinez F.L."/>
            <person name="Guzman D."/>
            <person name="Roberts R.J."/>
            <person name="DasSarma S."/>
        </authorList>
    </citation>
    <scope>NUCLEOTIDE SEQUENCE [LARGE SCALE GENOMIC DNA]</scope>
    <source>
        <strain evidence="2">BOL6-1</strain>
        <plasmid evidence="2">pnpa70</plasmid>
    </source>
</reference>
<dbReference type="RefSeq" id="WP_138655742.1">
    <property type="nucleotide sequence ID" value="NZ_CP040639.1"/>
</dbReference>
<gene>
    <name evidence="1" type="ORF">FGF80_18765</name>
</gene>
<dbReference type="KEGG" id="npl:FGF80_18765"/>
<organism evidence="1 2">
    <name type="scientific">Natrinema pallidum</name>
    <dbReference type="NCBI Taxonomy" id="69527"/>
    <lineage>
        <taxon>Archaea</taxon>
        <taxon>Methanobacteriati</taxon>
        <taxon>Methanobacteriota</taxon>
        <taxon>Stenosarchaea group</taxon>
        <taxon>Halobacteria</taxon>
        <taxon>Halobacteriales</taxon>
        <taxon>Natrialbaceae</taxon>
        <taxon>Natrinema</taxon>
    </lineage>
</organism>
<keyword evidence="2" id="KW-1185">Reference proteome</keyword>
<keyword evidence="1" id="KW-0614">Plasmid</keyword>
<dbReference type="EMBL" id="CP040639">
    <property type="protein sequence ID" value="QCW05285.1"/>
    <property type="molecule type" value="Genomic_DNA"/>
</dbReference>